<keyword evidence="1" id="KW-0812">Transmembrane</keyword>
<keyword evidence="1" id="KW-1133">Transmembrane helix</keyword>
<accession>A0A1G2EN68</accession>
<reference evidence="2 3" key="1">
    <citation type="journal article" date="2016" name="Nat. Commun.">
        <title>Thousands of microbial genomes shed light on interconnected biogeochemical processes in an aquifer system.</title>
        <authorList>
            <person name="Anantharaman K."/>
            <person name="Brown C.T."/>
            <person name="Hug L.A."/>
            <person name="Sharon I."/>
            <person name="Castelle C.J."/>
            <person name="Probst A.J."/>
            <person name="Thomas B.C."/>
            <person name="Singh A."/>
            <person name="Wilkins M.J."/>
            <person name="Karaoz U."/>
            <person name="Brodie E.L."/>
            <person name="Williams K.H."/>
            <person name="Hubbard S.S."/>
            <person name="Banfield J.F."/>
        </authorList>
    </citation>
    <scope>NUCLEOTIDE SEQUENCE [LARGE SCALE GENOMIC DNA]</scope>
</reference>
<comment type="caution">
    <text evidence="2">The sequence shown here is derived from an EMBL/GenBank/DDBJ whole genome shotgun (WGS) entry which is preliminary data.</text>
</comment>
<dbReference type="Proteomes" id="UP000176326">
    <property type="component" value="Unassembled WGS sequence"/>
</dbReference>
<dbReference type="EMBL" id="MHMN01000057">
    <property type="protein sequence ID" value="OGZ26698.1"/>
    <property type="molecule type" value="Genomic_DNA"/>
</dbReference>
<protein>
    <recommendedName>
        <fullName evidence="4">DUF4145 domain-containing protein</fullName>
    </recommendedName>
</protein>
<organism evidence="2 3">
    <name type="scientific">Candidatus Nealsonbacteria bacterium RIFOXYC1_FULL_40_7</name>
    <dbReference type="NCBI Taxonomy" id="1801678"/>
    <lineage>
        <taxon>Bacteria</taxon>
        <taxon>Candidatus Nealsoniibacteriota</taxon>
    </lineage>
</organism>
<dbReference type="AlphaFoldDB" id="A0A1G2EN68"/>
<gene>
    <name evidence="2" type="ORF">A2427_04465</name>
</gene>
<name>A0A1G2EN68_9BACT</name>
<evidence type="ECO:0000313" key="2">
    <source>
        <dbReference type="EMBL" id="OGZ26698.1"/>
    </source>
</evidence>
<evidence type="ECO:0000256" key="1">
    <source>
        <dbReference type="SAM" id="Phobius"/>
    </source>
</evidence>
<proteinExistence type="predicted"/>
<sequence>MTEQELYNLFASYMPAALGFIPVVRNIFIVLSIILLSAIIILILRTNWFKFRFTERYTEFFSSRPLGMKTKFKKLESAHKKLSAGKESEYKMAVIEIDEFLKEVLQKMGYEGEMLNDILKQIDSKILPSIDRVKEVHEIRNSIVHDPSRHLTKDQAANMVRVYEQALSELEMI</sequence>
<keyword evidence="1" id="KW-0472">Membrane</keyword>
<evidence type="ECO:0008006" key="4">
    <source>
        <dbReference type="Google" id="ProtNLM"/>
    </source>
</evidence>
<feature type="transmembrane region" description="Helical" evidence="1">
    <location>
        <begin position="20"/>
        <end position="44"/>
    </location>
</feature>
<evidence type="ECO:0000313" key="3">
    <source>
        <dbReference type="Proteomes" id="UP000176326"/>
    </source>
</evidence>